<feature type="compositionally biased region" description="Gly residues" evidence="1">
    <location>
        <begin position="128"/>
        <end position="137"/>
    </location>
</feature>
<keyword evidence="3" id="KW-1185">Reference proteome</keyword>
<proteinExistence type="predicted"/>
<dbReference type="Proteomes" id="UP000218209">
    <property type="component" value="Unassembled WGS sequence"/>
</dbReference>
<name>A0A1X6P440_PORUM</name>
<evidence type="ECO:0000313" key="2">
    <source>
        <dbReference type="EMBL" id="OSX75536.1"/>
    </source>
</evidence>
<gene>
    <name evidence="2" type="ORF">BU14_0233s0014</name>
</gene>
<feature type="compositionally biased region" description="Low complexity" evidence="1">
    <location>
        <begin position="138"/>
        <end position="149"/>
    </location>
</feature>
<reference evidence="2 3" key="1">
    <citation type="submission" date="2017-03" db="EMBL/GenBank/DDBJ databases">
        <title>WGS assembly of Porphyra umbilicalis.</title>
        <authorList>
            <person name="Brawley S.H."/>
            <person name="Blouin N.A."/>
            <person name="Ficko-Blean E."/>
            <person name="Wheeler G.L."/>
            <person name="Lohr M."/>
            <person name="Goodson H.V."/>
            <person name="Jenkins J.W."/>
            <person name="Blaby-Haas C.E."/>
            <person name="Helliwell K.E."/>
            <person name="Chan C."/>
            <person name="Marriage T."/>
            <person name="Bhattacharya D."/>
            <person name="Klein A.S."/>
            <person name="Badis Y."/>
            <person name="Brodie J."/>
            <person name="Cao Y."/>
            <person name="Collen J."/>
            <person name="Dittami S.M."/>
            <person name="Gachon C.M."/>
            <person name="Green B.R."/>
            <person name="Karpowicz S."/>
            <person name="Kim J.W."/>
            <person name="Kudahl U."/>
            <person name="Lin S."/>
            <person name="Michel G."/>
            <person name="Mittag M."/>
            <person name="Olson B.J."/>
            <person name="Pangilinan J."/>
            <person name="Peng Y."/>
            <person name="Qiu H."/>
            <person name="Shu S."/>
            <person name="Singer J.T."/>
            <person name="Smith A.G."/>
            <person name="Sprecher B.N."/>
            <person name="Wagner V."/>
            <person name="Wang W."/>
            <person name="Wang Z.-Y."/>
            <person name="Yan J."/>
            <person name="Yarish C."/>
            <person name="Zoeuner-Riek S."/>
            <person name="Zhuang Y."/>
            <person name="Zou Y."/>
            <person name="Lindquist E.A."/>
            <person name="Grimwood J."/>
            <person name="Barry K."/>
            <person name="Rokhsar D.S."/>
            <person name="Schmutz J."/>
            <person name="Stiller J.W."/>
            <person name="Grossman A.R."/>
            <person name="Prochnik S.E."/>
        </authorList>
    </citation>
    <scope>NUCLEOTIDE SEQUENCE [LARGE SCALE GENOMIC DNA]</scope>
    <source>
        <strain evidence="2">4086291</strain>
    </source>
</reference>
<feature type="region of interest" description="Disordered" evidence="1">
    <location>
        <begin position="1"/>
        <end position="166"/>
    </location>
</feature>
<organism evidence="2 3">
    <name type="scientific">Porphyra umbilicalis</name>
    <name type="common">Purple laver</name>
    <name type="synonym">Red alga</name>
    <dbReference type="NCBI Taxonomy" id="2786"/>
    <lineage>
        <taxon>Eukaryota</taxon>
        <taxon>Rhodophyta</taxon>
        <taxon>Bangiophyceae</taxon>
        <taxon>Bangiales</taxon>
        <taxon>Bangiaceae</taxon>
        <taxon>Porphyra</taxon>
    </lineage>
</organism>
<dbReference type="AlphaFoldDB" id="A0A1X6P440"/>
<feature type="compositionally biased region" description="Basic residues" evidence="1">
    <location>
        <begin position="103"/>
        <end position="127"/>
    </location>
</feature>
<sequence>MDVPGVGLTLGRVGRPRPHPPARLPAGRSVASARPASQNRVARARRLAVAPPCRRAASACRSPPVRGAPRGAAPPPHPPAAGDQHRPVMQRRPAACRAETRRPTGRRGGRRAPRRGARLVGLSRRHGGGPTAVGGGTAPTPARATRGVPPSRPLRSAGAPTKDRGGAATPIAVWRALQPPTGAATAVAAAVEFLVVTVVDAWTATGALPPPAAPRLAAASLKHSVGG</sequence>
<feature type="compositionally biased region" description="Low complexity" evidence="1">
    <location>
        <begin position="47"/>
        <end position="71"/>
    </location>
</feature>
<dbReference type="EMBL" id="KV918900">
    <property type="protein sequence ID" value="OSX75536.1"/>
    <property type="molecule type" value="Genomic_DNA"/>
</dbReference>
<evidence type="ECO:0000256" key="1">
    <source>
        <dbReference type="SAM" id="MobiDB-lite"/>
    </source>
</evidence>
<accession>A0A1X6P440</accession>
<evidence type="ECO:0000313" key="3">
    <source>
        <dbReference type="Proteomes" id="UP000218209"/>
    </source>
</evidence>
<protein>
    <submittedName>
        <fullName evidence="2">Uncharacterized protein</fullName>
    </submittedName>
</protein>